<keyword evidence="2" id="KW-1185">Reference proteome</keyword>
<dbReference type="AlphaFoldDB" id="A0A251TBA7"/>
<evidence type="ECO:0000313" key="2">
    <source>
        <dbReference type="Proteomes" id="UP000215914"/>
    </source>
</evidence>
<reference evidence="2" key="1">
    <citation type="journal article" date="2017" name="Nature">
        <title>The sunflower genome provides insights into oil metabolism, flowering and Asterid evolution.</title>
        <authorList>
            <person name="Badouin H."/>
            <person name="Gouzy J."/>
            <person name="Grassa C.J."/>
            <person name="Murat F."/>
            <person name="Staton S.E."/>
            <person name="Cottret L."/>
            <person name="Lelandais-Briere C."/>
            <person name="Owens G.L."/>
            <person name="Carrere S."/>
            <person name="Mayjonade B."/>
            <person name="Legrand L."/>
            <person name="Gill N."/>
            <person name="Kane N.C."/>
            <person name="Bowers J.E."/>
            <person name="Hubner S."/>
            <person name="Bellec A."/>
            <person name="Berard A."/>
            <person name="Berges H."/>
            <person name="Blanchet N."/>
            <person name="Boniface M.C."/>
            <person name="Brunel D."/>
            <person name="Catrice O."/>
            <person name="Chaidir N."/>
            <person name="Claudel C."/>
            <person name="Donnadieu C."/>
            <person name="Faraut T."/>
            <person name="Fievet G."/>
            <person name="Helmstetter N."/>
            <person name="King M."/>
            <person name="Knapp S.J."/>
            <person name="Lai Z."/>
            <person name="Le Paslier M.C."/>
            <person name="Lippi Y."/>
            <person name="Lorenzon L."/>
            <person name="Mandel J.R."/>
            <person name="Marage G."/>
            <person name="Marchand G."/>
            <person name="Marquand E."/>
            <person name="Bret-Mestries E."/>
            <person name="Morien E."/>
            <person name="Nambeesan S."/>
            <person name="Nguyen T."/>
            <person name="Pegot-Espagnet P."/>
            <person name="Pouilly N."/>
            <person name="Raftis F."/>
            <person name="Sallet E."/>
            <person name="Schiex T."/>
            <person name="Thomas J."/>
            <person name="Vandecasteele C."/>
            <person name="Vares D."/>
            <person name="Vear F."/>
            <person name="Vautrin S."/>
            <person name="Crespi M."/>
            <person name="Mangin B."/>
            <person name="Burke J.M."/>
            <person name="Salse J."/>
            <person name="Munos S."/>
            <person name="Vincourt P."/>
            <person name="Rieseberg L.H."/>
            <person name="Langlade N.B."/>
        </authorList>
    </citation>
    <scope>NUCLEOTIDE SEQUENCE [LARGE SCALE GENOMIC DNA]</scope>
    <source>
        <strain evidence="2">cv. SF193</strain>
    </source>
</reference>
<protein>
    <submittedName>
        <fullName evidence="1">Uncharacterized protein</fullName>
    </submittedName>
</protein>
<accession>A0A251TBA7</accession>
<dbReference type="InParanoid" id="A0A251TBA7"/>
<dbReference type="Proteomes" id="UP000215914">
    <property type="component" value="Chromosome 11"/>
</dbReference>
<proteinExistence type="predicted"/>
<dbReference type="EMBL" id="CM007900">
    <property type="protein sequence ID" value="OTG07221.1"/>
    <property type="molecule type" value="Genomic_DNA"/>
</dbReference>
<evidence type="ECO:0000313" key="1">
    <source>
        <dbReference type="EMBL" id="OTG07221.1"/>
    </source>
</evidence>
<name>A0A251TBA7_HELAN</name>
<organism evidence="1 2">
    <name type="scientific">Helianthus annuus</name>
    <name type="common">Common sunflower</name>
    <dbReference type="NCBI Taxonomy" id="4232"/>
    <lineage>
        <taxon>Eukaryota</taxon>
        <taxon>Viridiplantae</taxon>
        <taxon>Streptophyta</taxon>
        <taxon>Embryophyta</taxon>
        <taxon>Tracheophyta</taxon>
        <taxon>Spermatophyta</taxon>
        <taxon>Magnoliopsida</taxon>
        <taxon>eudicotyledons</taxon>
        <taxon>Gunneridae</taxon>
        <taxon>Pentapetalae</taxon>
        <taxon>asterids</taxon>
        <taxon>campanulids</taxon>
        <taxon>Asterales</taxon>
        <taxon>Asteraceae</taxon>
        <taxon>Asteroideae</taxon>
        <taxon>Heliantheae alliance</taxon>
        <taxon>Heliantheae</taxon>
        <taxon>Helianthus</taxon>
    </lineage>
</organism>
<sequence>MVTGSYHYKGNLKLLFYRQRVVLNLPSSLTNLGEGPPQKTNLYVNETKRVTALSLIFHRGDSIMFPPIHPRWNSVYIDIIITGTQVGLTNPVKSNEVATLRVGMGFPKLMVSHGSKLVYLQLVSQVHLVFLVNISYVVLEYIEPLGASIGHFVVFSPPVVQPLESLLRFEFLLMVIEAFHNS</sequence>
<gene>
    <name evidence="1" type="ORF">HannXRQ_Chr11g0327921</name>
</gene>